<keyword evidence="5 7" id="KW-1133">Transmembrane helix</keyword>
<dbReference type="InterPro" id="IPR035906">
    <property type="entry name" value="MetI-like_sf"/>
</dbReference>
<keyword evidence="4 7" id="KW-0812">Transmembrane</keyword>
<dbReference type="Pfam" id="PF00528">
    <property type="entry name" value="BPD_transp_1"/>
    <property type="match status" value="1"/>
</dbReference>
<feature type="transmembrane region" description="Helical" evidence="7">
    <location>
        <begin position="109"/>
        <end position="131"/>
    </location>
</feature>
<evidence type="ECO:0000256" key="2">
    <source>
        <dbReference type="ARBA" id="ARBA00022448"/>
    </source>
</evidence>
<evidence type="ECO:0000313" key="10">
    <source>
        <dbReference type="Proteomes" id="UP000199651"/>
    </source>
</evidence>
<organism evidence="9 10">
    <name type="scientific">Actinokineospora alba</name>
    <dbReference type="NCBI Taxonomy" id="504798"/>
    <lineage>
        <taxon>Bacteria</taxon>
        <taxon>Bacillati</taxon>
        <taxon>Actinomycetota</taxon>
        <taxon>Actinomycetes</taxon>
        <taxon>Pseudonocardiales</taxon>
        <taxon>Pseudonocardiaceae</taxon>
        <taxon>Actinokineospora</taxon>
    </lineage>
</organism>
<keyword evidence="2 7" id="KW-0813">Transport</keyword>
<dbReference type="EMBL" id="FNJB01000007">
    <property type="protein sequence ID" value="SDP19719.1"/>
    <property type="molecule type" value="Genomic_DNA"/>
</dbReference>
<feature type="domain" description="ABC transmembrane type-1" evidence="8">
    <location>
        <begin position="74"/>
        <end position="265"/>
    </location>
</feature>
<evidence type="ECO:0000256" key="1">
    <source>
        <dbReference type="ARBA" id="ARBA00004651"/>
    </source>
</evidence>
<dbReference type="Gene3D" id="1.10.3720.10">
    <property type="entry name" value="MetI-like"/>
    <property type="match status" value="1"/>
</dbReference>
<comment type="subcellular location">
    <subcellularLocation>
        <location evidence="1 7">Cell membrane</location>
        <topology evidence="1 7">Multi-pass membrane protein</topology>
    </subcellularLocation>
</comment>
<dbReference type="STRING" id="504798.SAMN05421871_104106"/>
<evidence type="ECO:0000313" key="9">
    <source>
        <dbReference type="EMBL" id="SDP19719.1"/>
    </source>
</evidence>
<dbReference type="InterPro" id="IPR000515">
    <property type="entry name" value="MetI-like"/>
</dbReference>
<keyword evidence="6 7" id="KW-0472">Membrane</keyword>
<comment type="similarity">
    <text evidence="7">Belongs to the binding-protein-dependent transport system permease family.</text>
</comment>
<gene>
    <name evidence="9" type="ORF">SAMN05192558_107107</name>
</gene>
<dbReference type="PROSITE" id="PS50928">
    <property type="entry name" value="ABC_TM1"/>
    <property type="match status" value="1"/>
</dbReference>
<reference evidence="10" key="1">
    <citation type="submission" date="2016-10" db="EMBL/GenBank/DDBJ databases">
        <authorList>
            <person name="Varghese N."/>
            <person name="Submissions S."/>
        </authorList>
    </citation>
    <scope>NUCLEOTIDE SEQUENCE [LARGE SCALE GENOMIC DNA]</scope>
    <source>
        <strain evidence="10">IBRC-M 10655</strain>
    </source>
</reference>
<dbReference type="SUPFAM" id="SSF161098">
    <property type="entry name" value="MetI-like"/>
    <property type="match status" value="1"/>
</dbReference>
<evidence type="ECO:0000259" key="8">
    <source>
        <dbReference type="PROSITE" id="PS50928"/>
    </source>
</evidence>
<dbReference type="CDD" id="cd06261">
    <property type="entry name" value="TM_PBP2"/>
    <property type="match status" value="1"/>
</dbReference>
<dbReference type="PANTHER" id="PTHR43744">
    <property type="entry name" value="ABC TRANSPORTER PERMEASE PROTEIN MG189-RELATED-RELATED"/>
    <property type="match status" value="1"/>
</dbReference>
<feature type="transmembrane region" description="Helical" evidence="7">
    <location>
        <begin position="244"/>
        <end position="265"/>
    </location>
</feature>
<dbReference type="GO" id="GO:0005886">
    <property type="term" value="C:plasma membrane"/>
    <property type="evidence" value="ECO:0007669"/>
    <property type="project" value="UniProtKB-SubCell"/>
</dbReference>
<dbReference type="RefSeq" id="WP_228769994.1">
    <property type="nucleotide sequence ID" value="NZ_FNDV01000004.1"/>
</dbReference>
<evidence type="ECO:0000256" key="7">
    <source>
        <dbReference type="RuleBase" id="RU363032"/>
    </source>
</evidence>
<keyword evidence="10" id="KW-1185">Reference proteome</keyword>
<dbReference type="Proteomes" id="UP000199651">
    <property type="component" value="Unassembled WGS sequence"/>
</dbReference>
<feature type="transmembrane region" description="Helical" evidence="7">
    <location>
        <begin position="14"/>
        <end position="38"/>
    </location>
</feature>
<evidence type="ECO:0000256" key="3">
    <source>
        <dbReference type="ARBA" id="ARBA00022475"/>
    </source>
</evidence>
<feature type="transmembrane region" description="Helical" evidence="7">
    <location>
        <begin position="143"/>
        <end position="165"/>
    </location>
</feature>
<evidence type="ECO:0000256" key="6">
    <source>
        <dbReference type="ARBA" id="ARBA00023136"/>
    </source>
</evidence>
<keyword evidence="3" id="KW-1003">Cell membrane</keyword>
<feature type="transmembrane region" description="Helical" evidence="7">
    <location>
        <begin position="186"/>
        <end position="208"/>
    </location>
</feature>
<sequence length="280" mass="30471">MSVHSDRTARRNPLVYLVLVAGLLLTITPFLVMISTSFTDQSLVLELPPKLLPADPTTRNYTDALSSSGFALYFANSAVVAVATVAGVLLLSSMMAFAFARFTFPGKSVLFGALMAALMIPGMILILPQFLVARDLGLIDSRLGLVLFYVGAQLAFITFLLRGFFQSVPRELEEAMELDGAGPWRVYWNLMLPLSRPALATAAIFTFLGAWDEFAWALTIINDPDKRTLPIAIALFQGQYSTSWGLVFAASVIAVVPVIVIFVVFQRHFVSGLRSGALKG</sequence>
<dbReference type="AlphaFoldDB" id="A0A1H0QSL6"/>
<dbReference type="GO" id="GO:0055085">
    <property type="term" value="P:transmembrane transport"/>
    <property type="evidence" value="ECO:0007669"/>
    <property type="project" value="InterPro"/>
</dbReference>
<evidence type="ECO:0000256" key="5">
    <source>
        <dbReference type="ARBA" id="ARBA00022989"/>
    </source>
</evidence>
<protein>
    <submittedName>
        <fullName evidence="9">Carbohydrate ABC transporter membrane protein 2, CUT1 family</fullName>
    </submittedName>
</protein>
<dbReference type="PANTHER" id="PTHR43744:SF12">
    <property type="entry name" value="ABC TRANSPORTER PERMEASE PROTEIN MG189-RELATED"/>
    <property type="match status" value="1"/>
</dbReference>
<feature type="transmembrane region" description="Helical" evidence="7">
    <location>
        <begin position="70"/>
        <end position="97"/>
    </location>
</feature>
<name>A0A1H0QSL6_9PSEU</name>
<evidence type="ECO:0000256" key="4">
    <source>
        <dbReference type="ARBA" id="ARBA00022692"/>
    </source>
</evidence>
<proteinExistence type="inferred from homology"/>
<accession>A0A1H0QSL6</accession>